<dbReference type="Gene3D" id="3.30.200.60">
    <property type="entry name" value="Peptidase C65 Otubain, subdomain 1"/>
    <property type="match status" value="1"/>
</dbReference>
<comment type="caution">
    <text evidence="2">The sequence shown here is derived from an EMBL/GenBank/DDBJ whole genome shotgun (WGS) entry which is preliminary data.</text>
</comment>
<evidence type="ECO:0000256" key="1">
    <source>
        <dbReference type="SAM" id="SignalP"/>
    </source>
</evidence>
<dbReference type="GO" id="GO:0043130">
    <property type="term" value="F:ubiquitin binding"/>
    <property type="evidence" value="ECO:0007669"/>
    <property type="project" value="TreeGrafter"/>
</dbReference>
<dbReference type="InterPro" id="IPR038765">
    <property type="entry name" value="Papain-like_cys_pep_sf"/>
</dbReference>
<keyword evidence="1" id="KW-0732">Signal</keyword>
<dbReference type="InterPro" id="IPR042468">
    <property type="entry name" value="Peptidase_C65_otubain_sub1"/>
</dbReference>
<proteinExistence type="predicted"/>
<name>A0A427A6F9_ENSVE</name>
<gene>
    <name evidence="2" type="ORF">B296_00032318</name>
</gene>
<evidence type="ECO:0000313" key="3">
    <source>
        <dbReference type="Proteomes" id="UP000287651"/>
    </source>
</evidence>
<dbReference type="SUPFAM" id="SSF54001">
    <property type="entry name" value="Cysteine proteinases"/>
    <property type="match status" value="1"/>
</dbReference>
<dbReference type="GO" id="GO:0071108">
    <property type="term" value="P:protein K48-linked deubiquitination"/>
    <property type="evidence" value="ECO:0007669"/>
    <property type="project" value="TreeGrafter"/>
</dbReference>
<dbReference type="Proteomes" id="UP000287651">
    <property type="component" value="Unassembled WGS sequence"/>
</dbReference>
<dbReference type="GO" id="GO:0005634">
    <property type="term" value="C:nucleus"/>
    <property type="evidence" value="ECO:0007669"/>
    <property type="project" value="TreeGrafter"/>
</dbReference>
<organism evidence="2 3">
    <name type="scientific">Ensete ventricosum</name>
    <name type="common">Abyssinian banana</name>
    <name type="synonym">Musa ensete</name>
    <dbReference type="NCBI Taxonomy" id="4639"/>
    <lineage>
        <taxon>Eukaryota</taxon>
        <taxon>Viridiplantae</taxon>
        <taxon>Streptophyta</taxon>
        <taxon>Embryophyta</taxon>
        <taxon>Tracheophyta</taxon>
        <taxon>Spermatophyta</taxon>
        <taxon>Magnoliopsida</taxon>
        <taxon>Liliopsida</taxon>
        <taxon>Zingiberales</taxon>
        <taxon>Musaceae</taxon>
        <taxon>Ensete</taxon>
    </lineage>
</organism>
<dbReference type="PANTHER" id="PTHR12931">
    <property type="entry name" value="UBIQUITIN THIOLESTERASE PROTEIN OTUB"/>
    <property type="match status" value="1"/>
</dbReference>
<dbReference type="AlphaFoldDB" id="A0A427A6F9"/>
<feature type="chain" id="PRO_5019481920" evidence="1">
    <location>
        <begin position="18"/>
        <end position="150"/>
    </location>
</feature>
<reference evidence="2 3" key="1">
    <citation type="journal article" date="2014" name="Agronomy (Basel)">
        <title>A Draft Genome Sequence for Ensete ventricosum, the Drought-Tolerant Tree Against Hunger.</title>
        <authorList>
            <person name="Harrison J."/>
            <person name="Moore K.A."/>
            <person name="Paszkiewicz K."/>
            <person name="Jones T."/>
            <person name="Grant M."/>
            <person name="Ambacheew D."/>
            <person name="Muzemil S."/>
            <person name="Studholme D.J."/>
        </authorList>
    </citation>
    <scope>NUCLEOTIDE SEQUENCE [LARGE SCALE GENOMIC DNA]</scope>
</reference>
<dbReference type="EMBL" id="AMZH03003594">
    <property type="protein sequence ID" value="RRT71830.1"/>
    <property type="molecule type" value="Genomic_DNA"/>
</dbReference>
<dbReference type="PANTHER" id="PTHR12931:SF15">
    <property type="entry name" value="UBIQUITIN THIOESTERASE OTUBAIN-LIKE"/>
    <property type="match status" value="1"/>
</dbReference>
<protein>
    <submittedName>
        <fullName evidence="2">Uncharacterized protein</fullName>
    </submittedName>
</protein>
<accession>A0A427A6F9</accession>
<dbReference type="GO" id="GO:0004843">
    <property type="term" value="F:cysteine-type deubiquitinase activity"/>
    <property type="evidence" value="ECO:0007669"/>
    <property type="project" value="TreeGrafter"/>
</dbReference>
<evidence type="ECO:0000313" key="2">
    <source>
        <dbReference type="EMBL" id="RRT71830.1"/>
    </source>
</evidence>
<sequence length="150" mass="16562">MSVSISMLLLFIDLLKSITDNSIRAYDKSLFLLTKFLAVVLFLRMVTSGELRIRAEFFAPFAGVESTGMAKDTVEIMGEDCDHVHITALCDALGVPTRVECLDQSTSSSGDLTLSHHDFIPMRSSASDASNVLLVTLLYRPGHYDILYPK</sequence>
<feature type="signal peptide" evidence="1">
    <location>
        <begin position="1"/>
        <end position="17"/>
    </location>
</feature>
<dbReference type="InterPro" id="IPR019400">
    <property type="entry name" value="Peptidase_C65_otubain"/>
</dbReference>
<dbReference type="Pfam" id="PF10275">
    <property type="entry name" value="Peptidase_C65"/>
    <property type="match status" value="1"/>
</dbReference>